<evidence type="ECO:0000313" key="1">
    <source>
        <dbReference type="EMBL" id="MFC3303892.1"/>
    </source>
</evidence>
<comment type="caution">
    <text evidence="1">The sequence shown here is derived from an EMBL/GenBank/DDBJ whole genome shotgun (WGS) entry which is preliminary data.</text>
</comment>
<dbReference type="EMBL" id="JBHRVA010000003">
    <property type="protein sequence ID" value="MFC3303892.1"/>
    <property type="molecule type" value="Genomic_DNA"/>
</dbReference>
<accession>A0ABV7MG27</accession>
<gene>
    <name evidence="1" type="ORF">ACFONP_14260</name>
</gene>
<protein>
    <submittedName>
        <fullName evidence="1">Uncharacterized protein</fullName>
    </submittedName>
</protein>
<organism evidence="1 2">
    <name type="scientific">Parvularcula lutaonensis</name>
    <dbReference type="NCBI Taxonomy" id="491923"/>
    <lineage>
        <taxon>Bacteria</taxon>
        <taxon>Pseudomonadati</taxon>
        <taxon>Pseudomonadota</taxon>
        <taxon>Alphaproteobacteria</taxon>
        <taxon>Parvularculales</taxon>
        <taxon>Parvularculaceae</taxon>
        <taxon>Parvularcula</taxon>
    </lineage>
</organism>
<name>A0ABV7MG27_9PROT</name>
<proteinExistence type="predicted"/>
<dbReference type="Proteomes" id="UP001595607">
    <property type="component" value="Unassembled WGS sequence"/>
</dbReference>
<evidence type="ECO:0000313" key="2">
    <source>
        <dbReference type="Proteomes" id="UP001595607"/>
    </source>
</evidence>
<keyword evidence="2" id="KW-1185">Reference proteome</keyword>
<sequence length="74" mass="8404">MVGRREAQGTVDKFQRLACYEAVKRNRIVTPEDVTRWCALPMSDVLRHLGSLKNEGKIVEKNGVFSTKEQRQAG</sequence>
<reference evidence="2" key="1">
    <citation type="journal article" date="2019" name="Int. J. Syst. Evol. Microbiol.">
        <title>The Global Catalogue of Microorganisms (GCM) 10K type strain sequencing project: providing services to taxonomists for standard genome sequencing and annotation.</title>
        <authorList>
            <consortium name="The Broad Institute Genomics Platform"/>
            <consortium name="The Broad Institute Genome Sequencing Center for Infectious Disease"/>
            <person name="Wu L."/>
            <person name="Ma J."/>
        </authorList>
    </citation>
    <scope>NUCLEOTIDE SEQUENCE [LARGE SCALE GENOMIC DNA]</scope>
    <source>
        <strain evidence="2">KCTC 22245</strain>
    </source>
</reference>
<dbReference type="RefSeq" id="WP_189576852.1">
    <property type="nucleotide sequence ID" value="NZ_BMXU01000002.1"/>
</dbReference>